<evidence type="ECO:0000313" key="1">
    <source>
        <dbReference type="EMBL" id="KZV95335.1"/>
    </source>
</evidence>
<protein>
    <submittedName>
        <fullName evidence="1">Uncharacterized protein</fullName>
    </submittedName>
</protein>
<proteinExistence type="predicted"/>
<accession>A0A165JU36</accession>
<gene>
    <name evidence="1" type="ORF">EXIGLDRAFT_735482</name>
</gene>
<reference evidence="1 2" key="1">
    <citation type="journal article" date="2016" name="Mol. Biol. Evol.">
        <title>Comparative Genomics of Early-Diverging Mushroom-Forming Fungi Provides Insights into the Origins of Lignocellulose Decay Capabilities.</title>
        <authorList>
            <person name="Nagy L.G."/>
            <person name="Riley R."/>
            <person name="Tritt A."/>
            <person name="Adam C."/>
            <person name="Daum C."/>
            <person name="Floudas D."/>
            <person name="Sun H."/>
            <person name="Yadav J.S."/>
            <person name="Pangilinan J."/>
            <person name="Larsson K.H."/>
            <person name="Matsuura K."/>
            <person name="Barry K."/>
            <person name="Labutti K."/>
            <person name="Kuo R."/>
            <person name="Ohm R.A."/>
            <person name="Bhattacharya S.S."/>
            <person name="Shirouzu T."/>
            <person name="Yoshinaga Y."/>
            <person name="Martin F.M."/>
            <person name="Grigoriev I.V."/>
            <person name="Hibbett D.S."/>
        </authorList>
    </citation>
    <scope>NUCLEOTIDE SEQUENCE [LARGE SCALE GENOMIC DNA]</scope>
    <source>
        <strain evidence="1 2">HHB12029</strain>
    </source>
</reference>
<evidence type="ECO:0000313" key="2">
    <source>
        <dbReference type="Proteomes" id="UP000077266"/>
    </source>
</evidence>
<dbReference type="EMBL" id="KV425959">
    <property type="protein sequence ID" value="KZV95335.1"/>
    <property type="molecule type" value="Genomic_DNA"/>
</dbReference>
<dbReference type="InParanoid" id="A0A165JU36"/>
<dbReference type="Proteomes" id="UP000077266">
    <property type="component" value="Unassembled WGS sequence"/>
</dbReference>
<keyword evidence="2" id="KW-1185">Reference proteome</keyword>
<dbReference type="AlphaFoldDB" id="A0A165JU36"/>
<organism evidence="1 2">
    <name type="scientific">Exidia glandulosa HHB12029</name>
    <dbReference type="NCBI Taxonomy" id="1314781"/>
    <lineage>
        <taxon>Eukaryota</taxon>
        <taxon>Fungi</taxon>
        <taxon>Dikarya</taxon>
        <taxon>Basidiomycota</taxon>
        <taxon>Agaricomycotina</taxon>
        <taxon>Agaricomycetes</taxon>
        <taxon>Auriculariales</taxon>
        <taxon>Exidiaceae</taxon>
        <taxon>Exidia</taxon>
    </lineage>
</organism>
<sequence>MLDRWVSFVVHGHPGGKPYPSALELDAKPRSVPLWRVEQIQAAEDVLKEMRGEWAI</sequence>
<name>A0A165JU36_EXIGL</name>